<dbReference type="Proteomes" id="UP000075346">
    <property type="component" value="Unassembled WGS sequence"/>
</dbReference>
<protein>
    <submittedName>
        <fullName evidence="2">Uncharacterized protein</fullName>
    </submittedName>
</protein>
<dbReference type="EMBL" id="LOBR01000053">
    <property type="protein sequence ID" value="KYN86675.1"/>
    <property type="molecule type" value="Genomic_DNA"/>
</dbReference>
<reference evidence="2" key="1">
    <citation type="submission" date="2015-12" db="EMBL/GenBank/DDBJ databases">
        <authorList>
            <person name="Tarr C.L."/>
            <person name="Gladney L.M."/>
        </authorList>
    </citation>
    <scope>NUCLEOTIDE SEQUENCE</scope>
    <source>
        <strain evidence="2">2538-88</strain>
    </source>
</reference>
<gene>
    <name evidence="2" type="ORF">ATY37_10495</name>
    <name evidence="1" type="ORF">ATY37_19525</name>
</gene>
<proteinExistence type="predicted"/>
<dbReference type="AlphaFoldDB" id="A0A151L1G0"/>
<dbReference type="EMBL" id="LOBR01000005">
    <property type="protein sequence ID" value="KYN90225.1"/>
    <property type="molecule type" value="Genomic_DNA"/>
</dbReference>
<reference evidence="3" key="2">
    <citation type="submission" date="2015-12" db="EMBL/GenBank/DDBJ databases">
        <authorList>
            <person name="Shamseldin A."/>
            <person name="Moawad H."/>
            <person name="Abd El-Rahim W.M."/>
            <person name="Sadowsky M.J."/>
        </authorList>
    </citation>
    <scope>NUCLEOTIDE SEQUENCE [LARGE SCALE GENOMIC DNA]</scope>
    <source>
        <strain evidence="3">2538-88</strain>
    </source>
</reference>
<sequence>MHYDTFVIQTHPDEIEFPGNTDFDWSLEHVEAAIEQAISKSEFQVTLPLSFQDYSLLEVNPNKPWSKVGYIESNVGYFFVTQALTDHITVTYNRWD</sequence>
<accession>A0A151L1G0</accession>
<evidence type="ECO:0000313" key="2">
    <source>
        <dbReference type="EMBL" id="KYN90225.1"/>
    </source>
</evidence>
<organism evidence="2 3">
    <name type="scientific">Vibrio cidicii</name>
    <dbReference type="NCBI Taxonomy" id="1763883"/>
    <lineage>
        <taxon>Bacteria</taxon>
        <taxon>Pseudomonadati</taxon>
        <taxon>Pseudomonadota</taxon>
        <taxon>Gammaproteobacteria</taxon>
        <taxon>Vibrionales</taxon>
        <taxon>Vibrionaceae</taxon>
        <taxon>Vibrio</taxon>
    </lineage>
</organism>
<dbReference type="RefSeq" id="WP_060531595.1">
    <property type="nucleotide sequence ID" value="NZ_LOBR01000005.1"/>
</dbReference>
<comment type="caution">
    <text evidence="2">The sequence shown here is derived from an EMBL/GenBank/DDBJ whole genome shotgun (WGS) entry which is preliminary data.</text>
</comment>
<evidence type="ECO:0000313" key="1">
    <source>
        <dbReference type="EMBL" id="KYN86675.1"/>
    </source>
</evidence>
<name>A0A151L1G0_9VIBR</name>
<evidence type="ECO:0000313" key="3">
    <source>
        <dbReference type="Proteomes" id="UP000075346"/>
    </source>
</evidence>